<gene>
    <name evidence="1" type="ORF">EV644_107319</name>
</gene>
<keyword evidence="2" id="KW-1185">Reference proteome</keyword>
<proteinExistence type="predicted"/>
<dbReference type="Proteomes" id="UP000295818">
    <property type="component" value="Unassembled WGS sequence"/>
</dbReference>
<accession>A0ABY2BJH7</accession>
<evidence type="ECO:0000313" key="1">
    <source>
        <dbReference type="EMBL" id="TCO21994.1"/>
    </source>
</evidence>
<protein>
    <submittedName>
        <fullName evidence="1">Uncharacterized protein</fullName>
    </submittedName>
</protein>
<organism evidence="1 2">
    <name type="scientific">Kribbella orskensis</name>
    <dbReference type="NCBI Taxonomy" id="2512216"/>
    <lineage>
        <taxon>Bacteria</taxon>
        <taxon>Bacillati</taxon>
        <taxon>Actinomycetota</taxon>
        <taxon>Actinomycetes</taxon>
        <taxon>Propionibacteriales</taxon>
        <taxon>Kribbellaceae</taxon>
        <taxon>Kribbella</taxon>
    </lineage>
</organism>
<evidence type="ECO:0000313" key="2">
    <source>
        <dbReference type="Proteomes" id="UP000295818"/>
    </source>
</evidence>
<name>A0ABY2BJH7_9ACTN</name>
<reference evidence="1 2" key="1">
    <citation type="journal article" date="2015" name="Stand. Genomic Sci.">
        <title>Genomic Encyclopedia of Bacterial and Archaeal Type Strains, Phase III: the genomes of soil and plant-associated and newly described type strains.</title>
        <authorList>
            <person name="Whitman W.B."/>
            <person name="Woyke T."/>
            <person name="Klenk H.P."/>
            <person name="Zhou Y."/>
            <person name="Lilburn T.G."/>
            <person name="Beck B.J."/>
            <person name="De Vos P."/>
            <person name="Vandamme P."/>
            <person name="Eisen J.A."/>
            <person name="Garrity G."/>
            <person name="Hugenholtz P."/>
            <person name="Kyrpides N.C."/>
        </authorList>
    </citation>
    <scope>NUCLEOTIDE SEQUENCE [LARGE SCALE GENOMIC DNA]</scope>
    <source>
        <strain evidence="1 2">VKM Ac-2538</strain>
    </source>
</reference>
<dbReference type="RefSeq" id="WP_132190517.1">
    <property type="nucleotide sequence ID" value="NZ_SLWM01000007.1"/>
</dbReference>
<dbReference type="EMBL" id="SLWM01000007">
    <property type="protein sequence ID" value="TCO21994.1"/>
    <property type="molecule type" value="Genomic_DNA"/>
</dbReference>
<sequence length="137" mass="14565">MDYEQFKAEYKQVFDAIDGDRPSADFAPDVARLKALAATIEDPANRRSAENRIATIEDVLSYGDGPPLSPAMAQAIRVHAAASAAGGTPQERIARAEAGMAEIGRIAEAAGPGEEASIMNMNESLYMLVLALEPESE</sequence>
<comment type="caution">
    <text evidence="1">The sequence shown here is derived from an EMBL/GenBank/DDBJ whole genome shotgun (WGS) entry which is preliminary data.</text>
</comment>